<dbReference type="SUPFAM" id="SSF49785">
    <property type="entry name" value="Galactose-binding domain-like"/>
    <property type="match status" value="2"/>
</dbReference>
<keyword evidence="1" id="KW-0732">Signal</keyword>
<dbReference type="EMBL" id="BMKR01000003">
    <property type="protein sequence ID" value="GGF66527.1"/>
    <property type="molecule type" value="Genomic_DNA"/>
</dbReference>
<dbReference type="InterPro" id="IPR005084">
    <property type="entry name" value="CBM6"/>
</dbReference>
<dbReference type="PROSITE" id="PS51175">
    <property type="entry name" value="CBM6"/>
    <property type="match status" value="1"/>
</dbReference>
<dbReference type="SUPFAM" id="SSF49265">
    <property type="entry name" value="Fibronectin type III"/>
    <property type="match status" value="1"/>
</dbReference>
<dbReference type="Pfam" id="PF18099">
    <property type="entry name" value="CBM_35_2"/>
    <property type="match status" value="1"/>
</dbReference>
<name>A0A917FB46_9BACL</name>
<dbReference type="InterPro" id="IPR008979">
    <property type="entry name" value="Galactose-bd-like_sf"/>
</dbReference>
<organism evidence="4 5">
    <name type="scientific">Paenibacillus albidus</name>
    <dbReference type="NCBI Taxonomy" id="2041023"/>
    <lineage>
        <taxon>Bacteria</taxon>
        <taxon>Bacillati</taxon>
        <taxon>Bacillota</taxon>
        <taxon>Bacilli</taxon>
        <taxon>Bacillales</taxon>
        <taxon>Paenibacillaceae</taxon>
        <taxon>Paenibacillus</taxon>
    </lineage>
</organism>
<comment type="caution">
    <text evidence="4">The sequence shown here is derived from an EMBL/GenBank/DDBJ whole genome shotgun (WGS) entry which is preliminary data.</text>
</comment>
<protein>
    <recommendedName>
        <fullName evidence="6">Carbohydrate-binding protein</fullName>
    </recommendedName>
</protein>
<dbReference type="InterPro" id="IPR017853">
    <property type="entry name" value="GH"/>
</dbReference>
<evidence type="ECO:0000259" key="2">
    <source>
        <dbReference type="PROSITE" id="PS50853"/>
    </source>
</evidence>
<feature type="signal peptide" evidence="1">
    <location>
        <begin position="1"/>
        <end position="25"/>
    </location>
</feature>
<feature type="domain" description="Fibronectin type-III" evidence="2">
    <location>
        <begin position="681"/>
        <end position="772"/>
    </location>
</feature>
<dbReference type="RefSeq" id="WP_189022430.1">
    <property type="nucleotide sequence ID" value="NZ_BMKR01000003.1"/>
</dbReference>
<dbReference type="SUPFAM" id="SSF51445">
    <property type="entry name" value="(Trans)glycosidases"/>
    <property type="match status" value="1"/>
</dbReference>
<keyword evidence="5" id="KW-1185">Reference proteome</keyword>
<evidence type="ECO:0000256" key="1">
    <source>
        <dbReference type="SAM" id="SignalP"/>
    </source>
</evidence>
<dbReference type="SMART" id="SM00060">
    <property type="entry name" value="FN3"/>
    <property type="match status" value="1"/>
</dbReference>
<evidence type="ECO:0000313" key="5">
    <source>
        <dbReference type="Proteomes" id="UP000637643"/>
    </source>
</evidence>
<evidence type="ECO:0008006" key="6">
    <source>
        <dbReference type="Google" id="ProtNLM"/>
    </source>
</evidence>
<reference evidence="4" key="1">
    <citation type="journal article" date="2014" name="Int. J. Syst. Evol. Microbiol.">
        <title>Complete genome sequence of Corynebacterium casei LMG S-19264T (=DSM 44701T), isolated from a smear-ripened cheese.</title>
        <authorList>
            <consortium name="US DOE Joint Genome Institute (JGI-PGF)"/>
            <person name="Walter F."/>
            <person name="Albersmeier A."/>
            <person name="Kalinowski J."/>
            <person name="Ruckert C."/>
        </authorList>
    </citation>
    <scope>NUCLEOTIDE SEQUENCE</scope>
    <source>
        <strain evidence="4">CGMCC 1.16134</strain>
    </source>
</reference>
<dbReference type="InterPro" id="IPR041342">
    <property type="entry name" value="CBM35"/>
</dbReference>
<feature type="chain" id="PRO_5037526561" description="Carbohydrate-binding protein" evidence="1">
    <location>
        <begin position="26"/>
        <end position="1172"/>
    </location>
</feature>
<gene>
    <name evidence="4" type="ORF">GCM10010912_09380</name>
</gene>
<dbReference type="InterPro" id="IPR003961">
    <property type="entry name" value="FN3_dom"/>
</dbReference>
<dbReference type="InterPro" id="IPR036116">
    <property type="entry name" value="FN3_sf"/>
</dbReference>
<reference evidence="4" key="2">
    <citation type="submission" date="2020-09" db="EMBL/GenBank/DDBJ databases">
        <authorList>
            <person name="Sun Q."/>
            <person name="Zhou Y."/>
        </authorList>
    </citation>
    <scope>NUCLEOTIDE SEQUENCE</scope>
    <source>
        <strain evidence="4">CGMCC 1.16134</strain>
    </source>
</reference>
<dbReference type="Proteomes" id="UP000637643">
    <property type="component" value="Unassembled WGS sequence"/>
</dbReference>
<evidence type="ECO:0000313" key="4">
    <source>
        <dbReference type="EMBL" id="GGF66527.1"/>
    </source>
</evidence>
<proteinExistence type="predicted"/>
<dbReference type="CDD" id="cd00063">
    <property type="entry name" value="FN3"/>
    <property type="match status" value="1"/>
</dbReference>
<dbReference type="Gene3D" id="2.60.120.260">
    <property type="entry name" value="Galactose-binding domain-like"/>
    <property type="match status" value="2"/>
</dbReference>
<accession>A0A917FB46</accession>
<dbReference type="AlphaFoldDB" id="A0A917FB46"/>
<feature type="domain" description="CBM6" evidence="3">
    <location>
        <begin position="781"/>
        <end position="900"/>
    </location>
</feature>
<sequence>MQIRKLVNVLLILMLVFMPTEQLMAAEVPANPINESALNVKKETMSAPPLSVADATYSPAVTDDVYEPLSLLWQVGDADHSSAEFTVIDDVYSESFSLPLPPENWNTIPQGMKASVNPEMELCYTLTEIPEHGVQFSFKVIDASTAIPQIAVFSNGMMSGLVQVTGLNDGETTLAKTWKQTYKLYIPKEQLQVGDNVLHLRVDRGLYADAEASGYDGDKYLWFEWDYFKLETLDEPAVEPIHGRYVHLGSTIATNTFNYDENTIRHLGPMAKWMGVAYSGNWMRASFWSDTKTRWDPQGRNYLATLRDLNLEPMLNILGGTWRTDADLQAGIVSNALRSYYSDFVTKFGDLYQYSESSNEPGLFRWSQASVLAIHELMAEERETNNQPYLKIVAPGWAYWPYNGTPDGWERDPEQRRPIEELSDVTNGHSYGGTGVQPLPGGSLYENLQVYDEADEGFGKPMAMSETGANDNHSDNTKYGTYAYRFASAFDRELRGNIGYVDHIMQHAAFFNDGTEFGLFRSDVNWNTHRFEDTQAVPANPGEPGETRLKTFRRLAAAYATHGSPLPYKIMNKNSLKDKKAYFRAVDTSALGATEIGASADKVLLNFVNFEQEPVTMKVKVEMPFCGTYAGEVFGAGDHYEDAHSTVQLTATPYLTLTVSLGAGETVQYILDELENTPPAAPANAEAVAVSHEQIKVSWDASTDNDYVAGYRVYRDGGPEPVMTIPGRITFFNDYSVAPETAYSYTVQAVDDFGNVSPLTAPVTATSLVMPVTPHVPGDPGKFEAEAAAFAPPLRISNNSNASGGKVVEQTHAGSLAIQGFTSAEGGSYTLSIGYTANQDAKKAIYVNGQKQTTITLPSTGSWTNAFTEKHYSITLQPGFNTISFNAAGNGANLDYFRLDEGEYVPVSEWYPVEHDHAYIDYSGFAPAPNGVSHVTYDPDSTAVFSFNGIGVRWRSDIKGDMGSAEVYVDGELKQTVVIPQAGLEGEDRIVYELTGLDNGLHQIEIRSSNGRVMVHGFEFEGYEETLPAPLADLTVTEVGWNILAPDGSPSPHTTPQLGDSLIFWAKVKNIGMRATPLNASTGLGQITGGAFSVNGGVVSWTDTYNAVIQPGEEITLTANASAQGTPKWTVPTIGDFTISFFANDIWRYPEMNKENNKRSTDLHISLPGSED</sequence>
<dbReference type="GO" id="GO:0030246">
    <property type="term" value="F:carbohydrate binding"/>
    <property type="evidence" value="ECO:0007669"/>
    <property type="project" value="InterPro"/>
</dbReference>
<evidence type="ECO:0000259" key="3">
    <source>
        <dbReference type="PROSITE" id="PS51175"/>
    </source>
</evidence>
<dbReference type="PROSITE" id="PS50853">
    <property type="entry name" value="FN3"/>
    <property type="match status" value="1"/>
</dbReference>
<dbReference type="Gene3D" id="2.60.40.10">
    <property type="entry name" value="Immunoglobulins"/>
    <property type="match status" value="2"/>
</dbReference>
<dbReference type="InterPro" id="IPR013783">
    <property type="entry name" value="Ig-like_fold"/>
</dbReference>